<sequence length="142" mass="16904">MKTFKINEQLYLKPTDSYKVAYEEWYAFEKKVIVLKPYNLTYQQLQSTPIRIAFCSIYFDGLIAEVRITRQTQIIELFKILQRLNFSGNLITNILNAILKNWEDQFKNKDLELVTFADTPGEFYKSVFNDKHEPFPKGRIDF</sequence>
<dbReference type="RefSeq" id="WP_318043077.1">
    <property type="nucleotide sequence ID" value="NZ_JAWPET010000014.1"/>
</dbReference>
<evidence type="ECO:0000313" key="2">
    <source>
        <dbReference type="Proteomes" id="UP001281096"/>
    </source>
</evidence>
<comment type="caution">
    <text evidence="1">The sequence shown here is derived from an EMBL/GenBank/DDBJ whole genome shotgun (WGS) entry which is preliminary data.</text>
</comment>
<gene>
    <name evidence="1" type="ORF">R7V46_02565</name>
</gene>
<dbReference type="AlphaFoldDB" id="A0AAP6CTG2"/>
<protein>
    <submittedName>
        <fullName evidence="1">Uncharacterized protein</fullName>
    </submittedName>
</protein>
<accession>A0AAP6CTG2</accession>
<organism evidence="1 2">
    <name type="scientific">Mesomycoplasma ovipneumoniae</name>
    <dbReference type="NCBI Taxonomy" id="29562"/>
    <lineage>
        <taxon>Bacteria</taxon>
        <taxon>Bacillati</taxon>
        <taxon>Mycoplasmatota</taxon>
        <taxon>Mycoplasmoidales</taxon>
        <taxon>Metamycoplasmataceae</taxon>
        <taxon>Mesomycoplasma</taxon>
    </lineage>
</organism>
<proteinExistence type="predicted"/>
<name>A0AAP6CTG2_9BACT</name>
<reference evidence="1" key="1">
    <citation type="submission" date="2023-10" db="EMBL/GenBank/DDBJ databases">
        <title>Genome sequences of Mycoplasma ovipneumoniae isolated from goats.</title>
        <authorList>
            <person name="Spergser J."/>
        </authorList>
    </citation>
    <scope>NUCLEOTIDE SEQUENCE</scope>
    <source>
        <strain evidence="1">2167_2</strain>
    </source>
</reference>
<evidence type="ECO:0000313" key="1">
    <source>
        <dbReference type="EMBL" id="MDW2852780.1"/>
    </source>
</evidence>
<dbReference type="EMBL" id="JAWPET010000014">
    <property type="protein sequence ID" value="MDW2852780.1"/>
    <property type="molecule type" value="Genomic_DNA"/>
</dbReference>
<dbReference type="Proteomes" id="UP001281096">
    <property type="component" value="Unassembled WGS sequence"/>
</dbReference>